<comment type="subcellular location">
    <subcellularLocation>
        <location evidence="1">Cell membrane</location>
        <topology evidence="1">Multi-pass membrane protein</topology>
    </subcellularLocation>
</comment>
<feature type="transmembrane region" description="Helical" evidence="7">
    <location>
        <begin position="171"/>
        <end position="187"/>
    </location>
</feature>
<dbReference type="InterPro" id="IPR003593">
    <property type="entry name" value="AAA+_ATPase"/>
</dbReference>
<dbReference type="SMART" id="SM00382">
    <property type="entry name" value="AAA"/>
    <property type="match status" value="1"/>
</dbReference>
<feature type="transmembrane region" description="Helical" evidence="7">
    <location>
        <begin position="275"/>
        <end position="294"/>
    </location>
</feature>
<evidence type="ECO:0000256" key="2">
    <source>
        <dbReference type="ARBA" id="ARBA00022692"/>
    </source>
</evidence>
<dbReference type="GO" id="GO:0005524">
    <property type="term" value="F:ATP binding"/>
    <property type="evidence" value="ECO:0007669"/>
    <property type="project" value="UniProtKB-KW"/>
</dbReference>
<accession>A0ABN7K2U7</accession>
<dbReference type="InterPro" id="IPR039421">
    <property type="entry name" value="Type_1_exporter"/>
</dbReference>
<dbReference type="SUPFAM" id="SSF52540">
    <property type="entry name" value="P-loop containing nucleoside triphosphate hydrolases"/>
    <property type="match status" value="1"/>
</dbReference>
<dbReference type="Pfam" id="PF00005">
    <property type="entry name" value="ABC_tran"/>
    <property type="match status" value="1"/>
</dbReference>
<name>A0ABN7K2U7_9BACT</name>
<evidence type="ECO:0000256" key="5">
    <source>
        <dbReference type="ARBA" id="ARBA00022989"/>
    </source>
</evidence>
<dbReference type="InterPro" id="IPR036640">
    <property type="entry name" value="ABC1_TM_sf"/>
</dbReference>
<dbReference type="Pfam" id="PF00664">
    <property type="entry name" value="ABC_membrane"/>
    <property type="match status" value="1"/>
</dbReference>
<dbReference type="PANTHER" id="PTHR43394">
    <property type="entry name" value="ATP-DEPENDENT PERMEASE MDL1, MITOCHONDRIAL"/>
    <property type="match status" value="1"/>
</dbReference>
<feature type="transmembrane region" description="Helical" evidence="7">
    <location>
        <begin position="193"/>
        <end position="211"/>
    </location>
</feature>
<dbReference type="PROSITE" id="PS50929">
    <property type="entry name" value="ABC_TM1F"/>
    <property type="match status" value="1"/>
</dbReference>
<evidence type="ECO:0000313" key="10">
    <source>
        <dbReference type="EMBL" id="CAD7286824.1"/>
    </source>
</evidence>
<reference evidence="10 11" key="1">
    <citation type="submission" date="2020-11" db="EMBL/GenBank/DDBJ databases">
        <authorList>
            <person name="Peeters C."/>
        </authorList>
    </citation>
    <scope>NUCLEOTIDE SEQUENCE [LARGE SCALE GENOMIC DNA]</scope>
    <source>
        <strain evidence="10 11">LMG 7974</strain>
    </source>
</reference>
<dbReference type="PROSITE" id="PS50893">
    <property type="entry name" value="ABC_TRANSPORTER_2"/>
    <property type="match status" value="1"/>
</dbReference>
<keyword evidence="3" id="KW-0547">Nucleotide-binding</keyword>
<dbReference type="InterPro" id="IPR003439">
    <property type="entry name" value="ABC_transporter-like_ATP-bd"/>
</dbReference>
<sequence>MSEIKDVEILNKNDNFANSNSNKANTKEPNKMELKDVLKRFKPYFKDYIPQFILAFIGMLLASLGTAASAWLVEPVLNKIFVDKNTTLLYILPYAIILVYFLKNLGTFTQAYYTAYIGQDTIRRFRDSMLKNLLSLDMSFFNTYRTGELMSRTINDIERIRSIVSNLIPEFIRELITALALLGVVIYQSPKLAFFALVVLPAAIYPITRFAKKMKKISRKSQEKISDISAALNENFTNIEIIKANNAQNYEHKRFSDENLNFLKINLKATKIEQLVSPMMEMIGSIGVAVVIIIGGKEVIDDQLSIGSFFSFLTALFMLYTPIKRIVGIYNKTQDAIAASERTFELLDKKSTIKNGTIDAPSQIEKIEFKNACLKYGDKQALDGISFCANKSEMIALVGSSGGGKTSIINLLMRFYDPSSGEIAINDVNLKEYKLDQIRDKIGFVSQRVYIFNDTIANNVSYGREMDEQKVINALKMANAYNFVEQLDDKIYTKLDEFGTNLSGGQRQRIAIARALYNEPEILIFDEATSALDNESEKEITNAINSLAHKKIIFVIAHRLSTIQNADKIVVIDAGKVAGVGDDDTLSSSCELYAKLKGKALV</sequence>
<keyword evidence="4 10" id="KW-0067">ATP-binding</keyword>
<feature type="domain" description="ABC transporter" evidence="8">
    <location>
        <begin position="367"/>
        <end position="599"/>
    </location>
</feature>
<keyword evidence="5 7" id="KW-1133">Transmembrane helix</keyword>
<protein>
    <submittedName>
        <fullName evidence="10">Lipid A export ATP-binding/permease protein MsbA</fullName>
    </submittedName>
</protein>
<dbReference type="EMBL" id="CAJHOF010000001">
    <property type="protein sequence ID" value="CAD7286824.1"/>
    <property type="molecule type" value="Genomic_DNA"/>
</dbReference>
<dbReference type="Gene3D" id="1.20.1560.10">
    <property type="entry name" value="ABC transporter type 1, transmembrane domain"/>
    <property type="match status" value="1"/>
</dbReference>
<organism evidence="10 11">
    <name type="scientific">Campylobacter majalis</name>
    <dbReference type="NCBI Taxonomy" id="2790656"/>
    <lineage>
        <taxon>Bacteria</taxon>
        <taxon>Pseudomonadati</taxon>
        <taxon>Campylobacterota</taxon>
        <taxon>Epsilonproteobacteria</taxon>
        <taxon>Campylobacterales</taxon>
        <taxon>Campylobacteraceae</taxon>
        <taxon>Campylobacter</taxon>
    </lineage>
</organism>
<dbReference type="SUPFAM" id="SSF90123">
    <property type="entry name" value="ABC transporter transmembrane region"/>
    <property type="match status" value="1"/>
</dbReference>
<dbReference type="InterPro" id="IPR017871">
    <property type="entry name" value="ABC_transporter-like_CS"/>
</dbReference>
<feature type="transmembrane region" description="Helical" evidence="7">
    <location>
        <begin position="48"/>
        <end position="73"/>
    </location>
</feature>
<proteinExistence type="predicted"/>
<dbReference type="CDD" id="cd18552">
    <property type="entry name" value="ABC_6TM_MsbA_like"/>
    <property type="match status" value="1"/>
</dbReference>
<evidence type="ECO:0000256" key="1">
    <source>
        <dbReference type="ARBA" id="ARBA00004651"/>
    </source>
</evidence>
<evidence type="ECO:0000313" key="11">
    <source>
        <dbReference type="Proteomes" id="UP000789803"/>
    </source>
</evidence>
<evidence type="ECO:0000256" key="6">
    <source>
        <dbReference type="ARBA" id="ARBA00023136"/>
    </source>
</evidence>
<feature type="transmembrane region" description="Helical" evidence="7">
    <location>
        <begin position="85"/>
        <end position="102"/>
    </location>
</feature>
<dbReference type="InterPro" id="IPR011527">
    <property type="entry name" value="ABC1_TM_dom"/>
</dbReference>
<evidence type="ECO:0000259" key="9">
    <source>
        <dbReference type="PROSITE" id="PS50929"/>
    </source>
</evidence>
<dbReference type="InterPro" id="IPR027417">
    <property type="entry name" value="P-loop_NTPase"/>
</dbReference>
<keyword evidence="2 7" id="KW-0812">Transmembrane</keyword>
<keyword evidence="6 7" id="KW-0472">Membrane</keyword>
<feature type="transmembrane region" description="Helical" evidence="7">
    <location>
        <begin position="306"/>
        <end position="323"/>
    </location>
</feature>
<dbReference type="Proteomes" id="UP000789803">
    <property type="component" value="Unassembled WGS sequence"/>
</dbReference>
<dbReference type="PROSITE" id="PS00211">
    <property type="entry name" value="ABC_TRANSPORTER_1"/>
    <property type="match status" value="1"/>
</dbReference>
<dbReference type="PANTHER" id="PTHR43394:SF1">
    <property type="entry name" value="ATP-BINDING CASSETTE SUB-FAMILY B MEMBER 10, MITOCHONDRIAL"/>
    <property type="match status" value="1"/>
</dbReference>
<evidence type="ECO:0000256" key="3">
    <source>
        <dbReference type="ARBA" id="ARBA00022741"/>
    </source>
</evidence>
<evidence type="ECO:0000256" key="7">
    <source>
        <dbReference type="SAM" id="Phobius"/>
    </source>
</evidence>
<dbReference type="Gene3D" id="3.40.50.300">
    <property type="entry name" value="P-loop containing nucleotide triphosphate hydrolases"/>
    <property type="match status" value="1"/>
</dbReference>
<keyword evidence="11" id="KW-1185">Reference proteome</keyword>
<evidence type="ECO:0000256" key="4">
    <source>
        <dbReference type="ARBA" id="ARBA00022840"/>
    </source>
</evidence>
<feature type="domain" description="ABC transmembrane type-1" evidence="9">
    <location>
        <begin position="53"/>
        <end position="335"/>
    </location>
</feature>
<evidence type="ECO:0000259" key="8">
    <source>
        <dbReference type="PROSITE" id="PS50893"/>
    </source>
</evidence>
<comment type="caution">
    <text evidence="10">The sequence shown here is derived from an EMBL/GenBank/DDBJ whole genome shotgun (WGS) entry which is preliminary data.</text>
</comment>
<gene>
    <name evidence="10" type="primary">msbA</name>
    <name evidence="10" type="ORF">LMG7974_00102</name>
</gene>